<keyword evidence="3 11" id="KW-0812">Transmembrane</keyword>
<dbReference type="PROSITE" id="PS50297">
    <property type="entry name" value="ANK_REP_REGION"/>
    <property type="match status" value="1"/>
</dbReference>
<accession>A0AAN9Q496</accession>
<comment type="subcellular location">
    <subcellularLocation>
        <location evidence="2">Cell membrane</location>
        <topology evidence="2">Peripheral membrane protein</topology>
        <orientation evidence="2">Cytoplasmic side</orientation>
    </subcellularLocation>
    <subcellularLocation>
        <location evidence="1">Membrane</location>
        <topology evidence="1">Multi-pass membrane protein</topology>
    </subcellularLocation>
</comment>
<protein>
    <recommendedName>
        <fullName evidence="12">PGG domain-containing protein</fullName>
    </recommendedName>
</protein>
<feature type="coiled-coil region" evidence="9">
    <location>
        <begin position="282"/>
        <end position="309"/>
    </location>
</feature>
<feature type="repeat" description="ANK" evidence="8">
    <location>
        <begin position="409"/>
        <end position="441"/>
    </location>
</feature>
<dbReference type="InterPro" id="IPR036770">
    <property type="entry name" value="Ankyrin_rpt-contain_sf"/>
</dbReference>
<dbReference type="SUPFAM" id="SSF48403">
    <property type="entry name" value="Ankyrin repeat"/>
    <property type="match status" value="1"/>
</dbReference>
<dbReference type="PANTHER" id="PTHR24186:SF46">
    <property type="entry name" value="PROTEIN ACCELERATED CELL DEATH 6-LIKE"/>
    <property type="match status" value="1"/>
</dbReference>
<name>A0AAN9Q496_CANGL</name>
<keyword evidence="6 8" id="KW-0040">ANK repeat</keyword>
<dbReference type="GO" id="GO:0005886">
    <property type="term" value="C:plasma membrane"/>
    <property type="evidence" value="ECO:0007669"/>
    <property type="project" value="UniProtKB-SubCell"/>
</dbReference>
<evidence type="ECO:0000313" key="13">
    <source>
        <dbReference type="EMBL" id="KAK7324065.1"/>
    </source>
</evidence>
<feature type="domain" description="PGG" evidence="12">
    <location>
        <begin position="616"/>
        <end position="723"/>
    </location>
</feature>
<keyword evidence="7 11" id="KW-0472">Membrane</keyword>
<organism evidence="13 14">
    <name type="scientific">Canavalia gladiata</name>
    <name type="common">Sword bean</name>
    <name type="synonym">Dolichos gladiatus</name>
    <dbReference type="NCBI Taxonomy" id="3824"/>
    <lineage>
        <taxon>Eukaryota</taxon>
        <taxon>Viridiplantae</taxon>
        <taxon>Streptophyta</taxon>
        <taxon>Embryophyta</taxon>
        <taxon>Tracheophyta</taxon>
        <taxon>Spermatophyta</taxon>
        <taxon>Magnoliopsida</taxon>
        <taxon>eudicotyledons</taxon>
        <taxon>Gunneridae</taxon>
        <taxon>Pentapetalae</taxon>
        <taxon>rosids</taxon>
        <taxon>fabids</taxon>
        <taxon>Fabales</taxon>
        <taxon>Fabaceae</taxon>
        <taxon>Papilionoideae</taxon>
        <taxon>50 kb inversion clade</taxon>
        <taxon>NPAAA clade</taxon>
        <taxon>indigoferoid/millettioid clade</taxon>
        <taxon>Phaseoleae</taxon>
        <taxon>Canavalia</taxon>
    </lineage>
</organism>
<sequence>MRNFLKNGICNIFREERAPEKFTEDMEMNYNRGEEPSRTELEMPDLKGIREKSKRGESSAHEEGKNLDLLKAAYTLIKVSDSASAWRMSGNDILLQKSPMGNTVLHIAALNRNDYWVENLTQSASHLLFAKNTNDDTALHVAARAGNISTLNKLLAAIIHNLPLPYSENPKEALVEILVRNKQGNTFFHEALLNGHRGVMSILNSQKEIEDGFKELVERAALFWTNNEQKSVLHLAIEEGYKEIVDHALTKLTSQHPALDKLIESHKELAAMTPHEIPPESKNFQELNLDSASEKLDENQQESAEQIEADLNLSGGISGRMFYGDIPGWSSENEIDQDSAADKSIENDQKLAQLIPYGPHYVPPGKSPLIVAIFKQDQVPKYPLKISPYDILQIILTKKKEWIHLKDSEERTALHYAASIGHLNGVEILLKICISCNMERDKNGFFPLHLASVGGHAEVVKKLLEHCPDPREILDNYGRNIVHIAAENGKFNVIRYILQHANHGFVKMINDKDANGNTPLHLASLHCHPKIVYALTWDKRVNLSLVNSKNQTALDAFKRIQQENPTLQQRLTRIALKSSGVQYAKKGSQSHSIKVPLPPQSEENVSKQKGPNMDMYKDRINTLILVSTLITTVTFAAGFTLPGGTNSNSPGIGLAVMLNHVWFKVFLFCITVSMYGSISVTIILIWTQLGEITLALLALKVAMPLLGVTLATLSVAFLAGVHLVISDLTWLATAIMVMCVILVLMILLLYCLLWFPSDSTILLMRYISYYPFLFLTWLVEPDETKGI</sequence>
<feature type="repeat" description="ANK" evidence="8">
    <location>
        <begin position="443"/>
        <end position="466"/>
    </location>
</feature>
<evidence type="ECO:0000256" key="10">
    <source>
        <dbReference type="SAM" id="MobiDB-lite"/>
    </source>
</evidence>
<dbReference type="Pfam" id="PF12796">
    <property type="entry name" value="Ank_2"/>
    <property type="match status" value="2"/>
</dbReference>
<proteinExistence type="predicted"/>
<dbReference type="InterPro" id="IPR026961">
    <property type="entry name" value="PGG_dom"/>
</dbReference>
<keyword evidence="5 11" id="KW-1133">Transmembrane helix</keyword>
<feature type="transmembrane region" description="Helical" evidence="11">
    <location>
        <begin position="731"/>
        <end position="755"/>
    </location>
</feature>
<evidence type="ECO:0000256" key="4">
    <source>
        <dbReference type="ARBA" id="ARBA00022737"/>
    </source>
</evidence>
<evidence type="ECO:0000256" key="6">
    <source>
        <dbReference type="ARBA" id="ARBA00023043"/>
    </source>
</evidence>
<feature type="transmembrane region" description="Helical" evidence="11">
    <location>
        <begin position="622"/>
        <end position="641"/>
    </location>
</feature>
<dbReference type="InterPro" id="IPR002110">
    <property type="entry name" value="Ankyrin_rpt"/>
</dbReference>
<feature type="transmembrane region" description="Helical" evidence="11">
    <location>
        <begin position="697"/>
        <end position="725"/>
    </location>
</feature>
<evidence type="ECO:0000256" key="7">
    <source>
        <dbReference type="ARBA" id="ARBA00023136"/>
    </source>
</evidence>
<dbReference type="EMBL" id="JAYMYQ010000006">
    <property type="protein sequence ID" value="KAK7324065.1"/>
    <property type="molecule type" value="Genomic_DNA"/>
</dbReference>
<feature type="transmembrane region" description="Helical" evidence="11">
    <location>
        <begin position="762"/>
        <end position="779"/>
    </location>
</feature>
<evidence type="ECO:0000313" key="14">
    <source>
        <dbReference type="Proteomes" id="UP001367508"/>
    </source>
</evidence>
<feature type="compositionally biased region" description="Basic and acidic residues" evidence="10">
    <location>
        <begin position="32"/>
        <end position="62"/>
    </location>
</feature>
<feature type="region of interest" description="Disordered" evidence="10">
    <location>
        <begin position="588"/>
        <end position="611"/>
    </location>
</feature>
<evidence type="ECO:0000259" key="12">
    <source>
        <dbReference type="Pfam" id="PF13962"/>
    </source>
</evidence>
<feature type="region of interest" description="Disordered" evidence="10">
    <location>
        <begin position="31"/>
        <end position="62"/>
    </location>
</feature>
<dbReference type="AlphaFoldDB" id="A0AAN9Q496"/>
<feature type="transmembrane region" description="Helical" evidence="11">
    <location>
        <begin position="661"/>
        <end position="685"/>
    </location>
</feature>
<evidence type="ECO:0000256" key="1">
    <source>
        <dbReference type="ARBA" id="ARBA00004141"/>
    </source>
</evidence>
<keyword evidence="9" id="KW-0175">Coiled coil</keyword>
<comment type="caution">
    <text evidence="13">The sequence shown here is derived from an EMBL/GenBank/DDBJ whole genome shotgun (WGS) entry which is preliminary data.</text>
</comment>
<reference evidence="13 14" key="1">
    <citation type="submission" date="2024-01" db="EMBL/GenBank/DDBJ databases">
        <title>The genomes of 5 underutilized Papilionoideae crops provide insights into root nodulation and disease resistanc.</title>
        <authorList>
            <person name="Jiang F."/>
        </authorList>
    </citation>
    <scope>NUCLEOTIDE SEQUENCE [LARGE SCALE GENOMIC DNA]</scope>
    <source>
        <strain evidence="13">LVBAO_FW01</strain>
        <tissue evidence="13">Leaves</tissue>
    </source>
</reference>
<keyword evidence="14" id="KW-1185">Reference proteome</keyword>
<dbReference type="Gene3D" id="1.25.40.20">
    <property type="entry name" value="Ankyrin repeat-containing domain"/>
    <property type="match status" value="2"/>
</dbReference>
<gene>
    <name evidence="13" type="ORF">VNO77_27584</name>
</gene>
<dbReference type="PROSITE" id="PS50088">
    <property type="entry name" value="ANK_REPEAT"/>
    <property type="match status" value="2"/>
</dbReference>
<dbReference type="SMART" id="SM00248">
    <property type="entry name" value="ANK"/>
    <property type="match status" value="9"/>
</dbReference>
<evidence type="ECO:0000256" key="2">
    <source>
        <dbReference type="ARBA" id="ARBA00004413"/>
    </source>
</evidence>
<evidence type="ECO:0000256" key="8">
    <source>
        <dbReference type="PROSITE-ProRule" id="PRU00023"/>
    </source>
</evidence>
<evidence type="ECO:0000256" key="11">
    <source>
        <dbReference type="SAM" id="Phobius"/>
    </source>
</evidence>
<dbReference type="Proteomes" id="UP001367508">
    <property type="component" value="Unassembled WGS sequence"/>
</dbReference>
<dbReference type="PANTHER" id="PTHR24186">
    <property type="entry name" value="PROTEIN PHOSPHATASE 1 REGULATORY SUBUNIT"/>
    <property type="match status" value="1"/>
</dbReference>
<keyword evidence="4" id="KW-0677">Repeat</keyword>
<dbReference type="Pfam" id="PF13962">
    <property type="entry name" value="PGG"/>
    <property type="match status" value="1"/>
</dbReference>
<evidence type="ECO:0000256" key="3">
    <source>
        <dbReference type="ARBA" id="ARBA00022692"/>
    </source>
</evidence>
<evidence type="ECO:0000256" key="5">
    <source>
        <dbReference type="ARBA" id="ARBA00022989"/>
    </source>
</evidence>
<evidence type="ECO:0000256" key="9">
    <source>
        <dbReference type="SAM" id="Coils"/>
    </source>
</evidence>